<evidence type="ECO:0000256" key="2">
    <source>
        <dbReference type="ARBA" id="ARBA00009347"/>
    </source>
</evidence>
<dbReference type="PANTHER" id="PTHR43884">
    <property type="entry name" value="ACYL-COA DEHYDROGENASE"/>
    <property type="match status" value="1"/>
</dbReference>
<feature type="non-terminal residue" evidence="8">
    <location>
        <position position="259"/>
    </location>
</feature>
<evidence type="ECO:0000256" key="3">
    <source>
        <dbReference type="ARBA" id="ARBA00022630"/>
    </source>
</evidence>
<dbReference type="FunFam" id="2.40.110.10:FF:000002">
    <property type="entry name" value="Acyl-CoA dehydrogenase fadE12"/>
    <property type="match status" value="1"/>
</dbReference>
<feature type="domain" description="Acyl-CoA dehydrogenase/oxidase N-terminal" evidence="7">
    <location>
        <begin position="13"/>
        <end position="121"/>
    </location>
</feature>
<dbReference type="Proteomes" id="UP000319353">
    <property type="component" value="Unassembled WGS sequence"/>
</dbReference>
<dbReference type="Gene3D" id="1.10.540.10">
    <property type="entry name" value="Acyl-CoA dehydrogenase/oxidase, N-terminal domain"/>
    <property type="match status" value="1"/>
</dbReference>
<comment type="caution">
    <text evidence="8">The sequence shown here is derived from an EMBL/GenBank/DDBJ whole genome shotgun (WGS) entry which is preliminary data.</text>
</comment>
<accession>A0A537KI31</accession>
<comment type="similarity">
    <text evidence="2">Belongs to the acyl-CoA dehydrogenase family.</text>
</comment>
<dbReference type="SUPFAM" id="SSF56645">
    <property type="entry name" value="Acyl-CoA dehydrogenase NM domain-like"/>
    <property type="match status" value="1"/>
</dbReference>
<dbReference type="InterPro" id="IPR037069">
    <property type="entry name" value="AcylCoA_DH/ox_N_sf"/>
</dbReference>
<evidence type="ECO:0000313" key="8">
    <source>
        <dbReference type="EMBL" id="TMI95419.1"/>
    </source>
</evidence>
<dbReference type="InterPro" id="IPR046373">
    <property type="entry name" value="Acyl-CoA_Oxase/DH_mid-dom_sf"/>
</dbReference>
<dbReference type="InterPro" id="IPR006089">
    <property type="entry name" value="Acyl-CoA_DH_CS"/>
</dbReference>
<dbReference type="EMBL" id="VBAL01000294">
    <property type="protein sequence ID" value="TMI95419.1"/>
    <property type="molecule type" value="Genomic_DNA"/>
</dbReference>
<dbReference type="InterPro" id="IPR006091">
    <property type="entry name" value="Acyl-CoA_Oxase/DH_mid-dom"/>
</dbReference>
<dbReference type="Gene3D" id="2.40.110.10">
    <property type="entry name" value="Butyryl-CoA Dehydrogenase, subunit A, domain 2"/>
    <property type="match status" value="1"/>
</dbReference>
<dbReference type="InterPro" id="IPR013786">
    <property type="entry name" value="AcylCoA_DH/ox_N"/>
</dbReference>
<organism evidence="8 9">
    <name type="scientific">Candidatus Segetimicrobium genomatis</name>
    <dbReference type="NCBI Taxonomy" id="2569760"/>
    <lineage>
        <taxon>Bacteria</taxon>
        <taxon>Bacillati</taxon>
        <taxon>Candidatus Sysuimicrobiota</taxon>
        <taxon>Candidatus Sysuimicrobiia</taxon>
        <taxon>Candidatus Sysuimicrobiales</taxon>
        <taxon>Candidatus Segetimicrobiaceae</taxon>
        <taxon>Candidatus Segetimicrobium</taxon>
    </lineage>
</organism>
<sequence>MASAVYQSPWTNDEVRMLRTTARQLIQQEFVPHQARWREQHRPDAEAWTKAGGTGILLTDVPKEYGGGGGTFAHQAVVLEELAHAGVPFGSSIHSLVAHFILAYGSEAQKRTWLPRMARGELVGAIAMSEPAAGSDLQGIKTTARRDGDHYVINGSKTFITNGWLAGILCLAVKTDVRVAGPRGISLLIVEPKDLPGYRVGRPLEKVGLHAQDTCELFFDDVRVPAASLLGPAEGRGFSQMMEKMSYERLAIGVAAVAT</sequence>
<proteinExistence type="inferred from homology"/>
<dbReference type="AlphaFoldDB" id="A0A537KI31"/>
<protein>
    <submittedName>
        <fullName evidence="8">Acyl-CoA dehydrogenase</fullName>
    </submittedName>
</protein>
<dbReference type="Pfam" id="PF02770">
    <property type="entry name" value="Acyl-CoA_dh_M"/>
    <property type="match status" value="1"/>
</dbReference>
<evidence type="ECO:0000256" key="4">
    <source>
        <dbReference type="ARBA" id="ARBA00022827"/>
    </source>
</evidence>
<comment type="cofactor">
    <cofactor evidence="1">
        <name>FAD</name>
        <dbReference type="ChEBI" id="CHEBI:57692"/>
    </cofactor>
</comment>
<evidence type="ECO:0000256" key="1">
    <source>
        <dbReference type="ARBA" id="ARBA00001974"/>
    </source>
</evidence>
<feature type="domain" description="Acyl-CoA oxidase/dehydrogenase middle" evidence="6">
    <location>
        <begin position="125"/>
        <end position="222"/>
    </location>
</feature>
<dbReference type="GO" id="GO:0050660">
    <property type="term" value="F:flavin adenine dinucleotide binding"/>
    <property type="evidence" value="ECO:0007669"/>
    <property type="project" value="InterPro"/>
</dbReference>
<evidence type="ECO:0000259" key="7">
    <source>
        <dbReference type="Pfam" id="PF02771"/>
    </source>
</evidence>
<keyword evidence="5" id="KW-0560">Oxidoreductase</keyword>
<name>A0A537KI31_9BACT</name>
<keyword evidence="3" id="KW-0285">Flavoprotein</keyword>
<reference evidence="8 9" key="1">
    <citation type="journal article" date="2019" name="Nat. Microbiol.">
        <title>Mediterranean grassland soil C-N compound turnover is dependent on rainfall and depth, and is mediated by genomically divergent microorganisms.</title>
        <authorList>
            <person name="Diamond S."/>
            <person name="Andeer P.F."/>
            <person name="Li Z."/>
            <person name="Crits-Christoph A."/>
            <person name="Burstein D."/>
            <person name="Anantharaman K."/>
            <person name="Lane K.R."/>
            <person name="Thomas B.C."/>
            <person name="Pan C."/>
            <person name="Northen T.R."/>
            <person name="Banfield J.F."/>
        </authorList>
    </citation>
    <scope>NUCLEOTIDE SEQUENCE [LARGE SCALE GENOMIC DNA]</scope>
    <source>
        <strain evidence="8">NP_4</strain>
    </source>
</reference>
<evidence type="ECO:0000313" key="9">
    <source>
        <dbReference type="Proteomes" id="UP000319353"/>
    </source>
</evidence>
<dbReference type="PROSITE" id="PS00072">
    <property type="entry name" value="ACYL_COA_DH_1"/>
    <property type="match status" value="1"/>
</dbReference>
<dbReference type="PANTHER" id="PTHR43884:SF12">
    <property type="entry name" value="ISOVALERYL-COA DEHYDROGENASE, MITOCHONDRIAL-RELATED"/>
    <property type="match status" value="1"/>
</dbReference>
<gene>
    <name evidence="8" type="ORF">E6H01_14495</name>
</gene>
<dbReference type="GO" id="GO:0003995">
    <property type="term" value="F:acyl-CoA dehydrogenase activity"/>
    <property type="evidence" value="ECO:0007669"/>
    <property type="project" value="InterPro"/>
</dbReference>
<keyword evidence="4" id="KW-0274">FAD</keyword>
<dbReference type="Pfam" id="PF02771">
    <property type="entry name" value="Acyl-CoA_dh_N"/>
    <property type="match status" value="1"/>
</dbReference>
<evidence type="ECO:0000259" key="6">
    <source>
        <dbReference type="Pfam" id="PF02770"/>
    </source>
</evidence>
<dbReference type="InterPro" id="IPR009100">
    <property type="entry name" value="AcylCoA_DH/oxidase_NM_dom_sf"/>
</dbReference>
<evidence type="ECO:0000256" key="5">
    <source>
        <dbReference type="ARBA" id="ARBA00023002"/>
    </source>
</evidence>